<dbReference type="PROSITE" id="PS50077">
    <property type="entry name" value="HEAT_REPEAT"/>
    <property type="match status" value="2"/>
</dbReference>
<proteinExistence type="predicted"/>
<dbReference type="Pfam" id="PF13513">
    <property type="entry name" value="HEAT_EZ"/>
    <property type="match status" value="1"/>
</dbReference>
<feature type="repeat" description="HEAT" evidence="2">
    <location>
        <begin position="438"/>
        <end position="474"/>
    </location>
</feature>
<dbReference type="InParanoid" id="A0A7M7GI01"/>
<reference evidence="4" key="1">
    <citation type="submission" date="2015-02" db="EMBL/GenBank/DDBJ databases">
        <title>Genome sequencing for Strongylocentrotus purpuratus.</title>
        <authorList>
            <person name="Murali S."/>
            <person name="Liu Y."/>
            <person name="Vee V."/>
            <person name="English A."/>
            <person name="Wang M."/>
            <person name="Skinner E."/>
            <person name="Han Y."/>
            <person name="Muzny D.M."/>
            <person name="Worley K.C."/>
            <person name="Gibbs R.A."/>
        </authorList>
    </citation>
    <scope>NUCLEOTIDE SEQUENCE</scope>
</reference>
<name>A0A7M7GI01_STRPU</name>
<keyword evidence="1" id="KW-0677">Repeat</keyword>
<reference evidence="3" key="2">
    <citation type="submission" date="2021-01" db="UniProtKB">
        <authorList>
            <consortium name="EnsemblMetazoa"/>
        </authorList>
    </citation>
    <scope>IDENTIFICATION</scope>
</reference>
<dbReference type="PANTHER" id="PTHR10648">
    <property type="entry name" value="SERINE/THREONINE-PROTEIN PHOSPHATASE PP2A 65 KDA REGULATORY SUBUNIT"/>
    <property type="match status" value="1"/>
</dbReference>
<dbReference type="InterPro" id="IPR021133">
    <property type="entry name" value="HEAT_type_2"/>
</dbReference>
<dbReference type="FunFam" id="1.25.10.10:FF:001497">
    <property type="entry name" value="Predicted protein"/>
    <property type="match status" value="1"/>
</dbReference>
<dbReference type="Proteomes" id="UP000007110">
    <property type="component" value="Unassembled WGS sequence"/>
</dbReference>
<keyword evidence="4" id="KW-1185">Reference proteome</keyword>
<sequence>MECEEQGIIDLLLSTKKLDRDKGLVELHTKCQRSCANDQAEIAGVENSLLSVVKDSRSSWEAKHGALLGAKVLSGFDGTSELFLKEMQKYAMHLLNDQEARVRIAAGELLGSLSKWLGTDVYLQCQEAILEGVKSNLERAPLSDSSLEEQAQFGHLAEKLGGGSSPEHARSSNSEQIFHDTAGWKNLETWMRCLQSVIEGCGSKFLPFINQELLDLIFQSLTHTNRFVRETGYYVCATLVSCGTSNAEDDEMELSEGQTHNTILVHGDQLAYHFAQGLADNWSQVRLAASTATRQFLLNLPNAAAHQRFFPALLPRMCLNRYYVAEGVRIYSQETWRQVTGLHGKELVEQHIGHVVEYYIEASDADNHAVREAACACIAELGAKIEKDVVREHVPRLLGTLLVCFRDDSWPVRDAACIACGNFIKCFPEESRQSLDALYPLFYENLQDNIPSVRQGAAAALANVTRAYGEAASSILLAKVSEGIKGLENQPKTSERYSGLEKGPATYGLVKQLRDNDMDLHSNQQMYSCGSLAPKMGRGREGGCMDHKFRRPPEAWEKCDGCILLLSELSAIQSLAAEVASSLPLVAEASRKQDYPQHVCLLETICKQLPALGKNLGKRHFKPHLELFFDPIFEALSCDNALTSTAAGQCLDALGNFLGPNILRGRIEQYNPHYLSKMSMGFPGRP</sequence>
<dbReference type="InterPro" id="IPR051023">
    <property type="entry name" value="PP2A_Regulatory_Subunit_A"/>
</dbReference>
<dbReference type="Gene3D" id="1.25.10.10">
    <property type="entry name" value="Leucine-rich Repeat Variant"/>
    <property type="match status" value="3"/>
</dbReference>
<dbReference type="EnsemblMetazoa" id="XM_003728372">
    <property type="protein sequence ID" value="XP_003728420"/>
    <property type="gene ID" value="LOC100889564"/>
</dbReference>
<feature type="repeat" description="HEAT" evidence="2">
    <location>
        <begin position="87"/>
        <end position="124"/>
    </location>
</feature>
<organism evidence="3 4">
    <name type="scientific">Strongylocentrotus purpuratus</name>
    <name type="common">Purple sea urchin</name>
    <dbReference type="NCBI Taxonomy" id="7668"/>
    <lineage>
        <taxon>Eukaryota</taxon>
        <taxon>Metazoa</taxon>
        <taxon>Echinodermata</taxon>
        <taxon>Eleutherozoa</taxon>
        <taxon>Echinozoa</taxon>
        <taxon>Echinoidea</taxon>
        <taxon>Euechinoidea</taxon>
        <taxon>Echinacea</taxon>
        <taxon>Camarodonta</taxon>
        <taxon>Echinidea</taxon>
        <taxon>Strongylocentrotidae</taxon>
        <taxon>Strongylocentrotus</taxon>
    </lineage>
</organism>
<evidence type="ECO:0008006" key="5">
    <source>
        <dbReference type="Google" id="ProtNLM"/>
    </source>
</evidence>
<dbReference type="KEGG" id="spu:100889564"/>
<evidence type="ECO:0000256" key="2">
    <source>
        <dbReference type="PROSITE-ProRule" id="PRU00103"/>
    </source>
</evidence>
<evidence type="ECO:0000313" key="4">
    <source>
        <dbReference type="Proteomes" id="UP000007110"/>
    </source>
</evidence>
<dbReference type="GeneID" id="100889564"/>
<dbReference type="OrthoDB" id="414039at2759"/>
<dbReference type="OMA" id="SCDNALT"/>
<accession>A0A7M7GI01</accession>
<dbReference type="RefSeq" id="XP_003728420.2">
    <property type="nucleotide sequence ID" value="XM_003728372.3"/>
</dbReference>
<dbReference type="PANTHER" id="PTHR10648:SF4">
    <property type="entry name" value="PROTEIN PHOSPHATASE 2 (FORMERLY 2A), REGULATORY SUBUNIT A, BETA ISOFORM-RELATED"/>
    <property type="match status" value="1"/>
</dbReference>
<dbReference type="InterPro" id="IPR016024">
    <property type="entry name" value="ARM-type_fold"/>
</dbReference>
<protein>
    <recommendedName>
        <fullName evidence="5">TOG domain-containing protein</fullName>
    </recommendedName>
</protein>
<evidence type="ECO:0000313" key="3">
    <source>
        <dbReference type="EnsemblMetazoa" id="XP_003728420"/>
    </source>
</evidence>
<dbReference type="InterPro" id="IPR011989">
    <property type="entry name" value="ARM-like"/>
</dbReference>
<evidence type="ECO:0000256" key="1">
    <source>
        <dbReference type="ARBA" id="ARBA00022737"/>
    </source>
</evidence>
<dbReference type="AlphaFoldDB" id="A0A7M7GI01"/>
<dbReference type="SUPFAM" id="SSF48371">
    <property type="entry name" value="ARM repeat"/>
    <property type="match status" value="1"/>
</dbReference>